<dbReference type="EMBL" id="JADBDZ010000001">
    <property type="protein sequence ID" value="MBE1537618.1"/>
    <property type="molecule type" value="Genomic_DNA"/>
</dbReference>
<dbReference type="PANTHER" id="PTHR32347">
    <property type="entry name" value="EFFLUX SYSTEM COMPONENT YKNX-RELATED"/>
    <property type="match status" value="1"/>
</dbReference>
<dbReference type="Gene3D" id="1.10.101.10">
    <property type="entry name" value="PGBD-like superfamily/PGBD"/>
    <property type="match status" value="1"/>
</dbReference>
<dbReference type="InterPro" id="IPR036365">
    <property type="entry name" value="PGBD-like_sf"/>
</dbReference>
<feature type="domain" description="Peptidoglycan binding-like" evidence="3">
    <location>
        <begin position="117"/>
        <end position="166"/>
    </location>
</feature>
<evidence type="ECO:0000313" key="5">
    <source>
        <dbReference type="Proteomes" id="UP000627838"/>
    </source>
</evidence>
<comment type="subcellular location">
    <subcellularLocation>
        <location evidence="1">Cell envelope</location>
    </subcellularLocation>
</comment>
<gene>
    <name evidence="4" type="ORF">H4W34_007451</name>
</gene>
<organism evidence="4 5">
    <name type="scientific">Actinomadura algeriensis</name>
    <dbReference type="NCBI Taxonomy" id="1679523"/>
    <lineage>
        <taxon>Bacteria</taxon>
        <taxon>Bacillati</taxon>
        <taxon>Actinomycetota</taxon>
        <taxon>Actinomycetes</taxon>
        <taxon>Streptosporangiales</taxon>
        <taxon>Thermomonosporaceae</taxon>
        <taxon>Actinomadura</taxon>
    </lineage>
</organism>
<dbReference type="InterPro" id="IPR002477">
    <property type="entry name" value="Peptidoglycan-bd-like"/>
</dbReference>
<dbReference type="InterPro" id="IPR050465">
    <property type="entry name" value="UPF0194_transport"/>
</dbReference>
<reference evidence="4 5" key="1">
    <citation type="submission" date="2020-10" db="EMBL/GenBank/DDBJ databases">
        <title>Sequencing the genomes of 1000 actinobacteria strains.</title>
        <authorList>
            <person name="Klenk H.-P."/>
        </authorList>
    </citation>
    <scope>NUCLEOTIDE SEQUENCE [LARGE SCALE GENOMIC DNA]</scope>
    <source>
        <strain evidence="4 5">DSM 46744</strain>
    </source>
</reference>
<evidence type="ECO:0000259" key="3">
    <source>
        <dbReference type="Pfam" id="PF01471"/>
    </source>
</evidence>
<dbReference type="SUPFAM" id="SSF47090">
    <property type="entry name" value="PGBD-like"/>
    <property type="match status" value="1"/>
</dbReference>
<dbReference type="PANTHER" id="PTHR32347:SF23">
    <property type="entry name" value="BLL5650 PROTEIN"/>
    <property type="match status" value="1"/>
</dbReference>
<dbReference type="Pfam" id="PF01471">
    <property type="entry name" value="PG_binding_1"/>
    <property type="match status" value="1"/>
</dbReference>
<dbReference type="RefSeq" id="WP_318784565.1">
    <property type="nucleotide sequence ID" value="NZ_JADBDZ010000001.1"/>
</dbReference>
<name>A0ABR9K4T1_9ACTN</name>
<keyword evidence="5" id="KW-1185">Reference proteome</keyword>
<sequence>MRRAVVAGAAVAGAVAVGGAAVWAAGGDDGRAGRTAAPATAPVERGDLVDTETVDGTLTYADVTAVWTGASGVVTWAPEQGASIGRGETLIGVDGRPVTLMYGNAPMYRTLGQGAEGKDVRSLEENLKELGYGGEMTVDGEFTAATEAAVCAWQDERGLPETGTVAPAQVVFLGGAVRVREVKTPEGGRASGGQPVLTVSGEERVVHVDLDADRQELAKEGAKAAVELPGGTRVEGTIAEVGAVAESGGKQQDTTVDVEIAVDYDGRFDEAPVRVELAGERRSDVLSVPVEALLAVRGGFGVEVVEGARTRVVPVTVGAFGGGRVEVSGAGLRAGTKVGVPAE</sequence>
<dbReference type="Gene3D" id="2.40.420.20">
    <property type="match status" value="1"/>
</dbReference>
<evidence type="ECO:0000256" key="1">
    <source>
        <dbReference type="ARBA" id="ARBA00004196"/>
    </source>
</evidence>
<comment type="caution">
    <text evidence="4">The sequence shown here is derived from an EMBL/GenBank/DDBJ whole genome shotgun (WGS) entry which is preliminary data.</text>
</comment>
<proteinExistence type="predicted"/>
<dbReference type="Proteomes" id="UP000627838">
    <property type="component" value="Unassembled WGS sequence"/>
</dbReference>
<dbReference type="InterPro" id="IPR036366">
    <property type="entry name" value="PGBDSf"/>
</dbReference>
<keyword evidence="2" id="KW-0175">Coiled coil</keyword>
<evidence type="ECO:0000313" key="4">
    <source>
        <dbReference type="EMBL" id="MBE1537618.1"/>
    </source>
</evidence>
<evidence type="ECO:0000256" key="2">
    <source>
        <dbReference type="ARBA" id="ARBA00023054"/>
    </source>
</evidence>
<protein>
    <submittedName>
        <fullName evidence="4">Peptidoglycan hydrolase-like protein with peptidoglycan-binding domain</fullName>
    </submittedName>
</protein>
<accession>A0ABR9K4T1</accession>